<dbReference type="EMBL" id="SUNJ01004466">
    <property type="protein sequence ID" value="TPP64409.1"/>
    <property type="molecule type" value="Genomic_DNA"/>
</dbReference>
<accession>A0A504YUW6</accession>
<evidence type="ECO:0000313" key="2">
    <source>
        <dbReference type="Proteomes" id="UP000316759"/>
    </source>
</evidence>
<keyword evidence="2" id="KW-1185">Reference proteome</keyword>
<reference evidence="1 2" key="1">
    <citation type="submission" date="2019-04" db="EMBL/GenBank/DDBJ databases">
        <title>Annotation for the trematode Fasciola gigantica.</title>
        <authorList>
            <person name="Choi Y.-J."/>
        </authorList>
    </citation>
    <scope>NUCLEOTIDE SEQUENCE [LARGE SCALE GENOMIC DNA]</scope>
    <source>
        <strain evidence="1">Uganda_cow_1</strain>
    </source>
</reference>
<organism evidence="1 2">
    <name type="scientific">Fasciola gigantica</name>
    <name type="common">Giant liver fluke</name>
    <dbReference type="NCBI Taxonomy" id="46835"/>
    <lineage>
        <taxon>Eukaryota</taxon>
        <taxon>Metazoa</taxon>
        <taxon>Spiralia</taxon>
        <taxon>Lophotrochozoa</taxon>
        <taxon>Platyhelminthes</taxon>
        <taxon>Trematoda</taxon>
        <taxon>Digenea</taxon>
        <taxon>Plagiorchiida</taxon>
        <taxon>Echinostomata</taxon>
        <taxon>Echinostomatoidea</taxon>
        <taxon>Fasciolidae</taxon>
        <taxon>Fasciola</taxon>
    </lineage>
</organism>
<dbReference type="OrthoDB" id="6276798at2759"/>
<comment type="caution">
    <text evidence="1">The sequence shown here is derived from an EMBL/GenBank/DDBJ whole genome shotgun (WGS) entry which is preliminary data.</text>
</comment>
<gene>
    <name evidence="1" type="ORF">FGIG_10145</name>
</gene>
<name>A0A504YUW6_FASGI</name>
<evidence type="ECO:0000313" key="1">
    <source>
        <dbReference type="EMBL" id="TPP64409.1"/>
    </source>
</evidence>
<proteinExistence type="predicted"/>
<dbReference type="AlphaFoldDB" id="A0A504YUW6"/>
<dbReference type="Proteomes" id="UP000316759">
    <property type="component" value="Unassembled WGS sequence"/>
</dbReference>
<sequence>MGNNVCLPPADCFNQCFRKRYDRWNPSVEFTALRYPVGTNNSRVHLFPCFPTKVSQLFESRDNFRRSRITDYIAWALNRSRSPLLLDDAVSSTPIDSHTQDFNGPNSVSWMSDAASSDASHLLYREMDPYNQAAFIGIDSRASPGSAQFESSDAPKEGAWVAVTKMSDTKHGTSTSAVYLPNTAPYNLVTQSGGRIPTDSAAPTTCDEEVDGLELARLARTLWPRIGSRKKVTNNASTAARERPLSAVIPSRLADEKSASEIPSVRRATPIVRPCYLDLRLTPSHIPADPVDLCGSSATQVDSPIELDWDHEPGTTCPHTHQIVPTHLTESSNGMTTYDSGFEQIDLDGLESRYESNLFPVRLRRRVPISRPVAILPMAVSPTQSNKSCNDLVPSDGFNDDTIQPTHNKRVTSRWAGSDTLVPKASRMNPIANATTIPHSNLLISPSTYLPDTLLNGNPQAPACHELVDSGFVGFGGSYAEHESEASLCRPTEFLWEHEVFDSPHSPRLTSTPYS</sequence>
<protein>
    <submittedName>
        <fullName evidence="1">Uncharacterized protein</fullName>
    </submittedName>
</protein>